<evidence type="ECO:0000313" key="2">
    <source>
        <dbReference type="EMBL" id="SQB10500.1"/>
    </source>
</evidence>
<organism evidence="1 3">
    <name type="scientific">Enterocloster clostridioformis</name>
    <dbReference type="NCBI Taxonomy" id="1531"/>
    <lineage>
        <taxon>Bacteria</taxon>
        <taxon>Bacillati</taxon>
        <taxon>Bacillota</taxon>
        <taxon>Clostridia</taxon>
        <taxon>Lachnospirales</taxon>
        <taxon>Lachnospiraceae</taxon>
        <taxon>Enterocloster</taxon>
    </lineage>
</organism>
<reference evidence="2 4" key="2">
    <citation type="submission" date="2018-06" db="EMBL/GenBank/DDBJ databases">
        <authorList>
            <consortium name="Pathogen Informatics"/>
            <person name="Doyle S."/>
        </authorList>
    </citation>
    <scope>NUCLEOTIDE SEQUENCE [LARGE SCALE GENOMIC DNA]</scope>
    <source>
        <strain evidence="2 4">NCTC11224</strain>
    </source>
</reference>
<keyword evidence="4" id="KW-1185">Reference proteome</keyword>
<gene>
    <name evidence="1" type="ORF">ERS852480_05265</name>
    <name evidence="2" type="ORF">NCTC11224_01824</name>
</gene>
<dbReference type="Proteomes" id="UP000095512">
    <property type="component" value="Unassembled WGS sequence"/>
</dbReference>
<dbReference type="EMBL" id="UAVW01000004">
    <property type="protein sequence ID" value="SQB10500.1"/>
    <property type="molecule type" value="Genomic_DNA"/>
</dbReference>
<evidence type="ECO:0000313" key="3">
    <source>
        <dbReference type="Proteomes" id="UP000095512"/>
    </source>
</evidence>
<sequence>MEGWKSMIWKGWLTWQCQGTETHWRLGDVQDMVFNLKT</sequence>
<dbReference type="EMBL" id="CZAB01000135">
    <property type="protein sequence ID" value="CUQ25688.1"/>
    <property type="molecule type" value="Genomic_DNA"/>
</dbReference>
<accession>A0A174V0M0</accession>
<evidence type="ECO:0000313" key="1">
    <source>
        <dbReference type="EMBL" id="CUQ25688.1"/>
    </source>
</evidence>
<reference evidence="1 3" key="1">
    <citation type="submission" date="2015-09" db="EMBL/GenBank/DDBJ databases">
        <authorList>
            <consortium name="Pathogen Informatics"/>
        </authorList>
    </citation>
    <scope>NUCLEOTIDE SEQUENCE [LARGE SCALE GENOMIC DNA]</scope>
    <source>
        <strain evidence="1 3">2789STDY5834865</strain>
    </source>
</reference>
<dbReference type="Proteomes" id="UP000251853">
    <property type="component" value="Unassembled WGS sequence"/>
</dbReference>
<proteinExistence type="predicted"/>
<protein>
    <submittedName>
        <fullName evidence="1">Uncharacterized protein</fullName>
    </submittedName>
</protein>
<name>A0A174V0M0_9FIRM</name>
<evidence type="ECO:0000313" key="4">
    <source>
        <dbReference type="Proteomes" id="UP000251853"/>
    </source>
</evidence>
<dbReference type="AlphaFoldDB" id="A0A174V0M0"/>